<dbReference type="Proteomes" id="UP000807769">
    <property type="component" value="Unassembled WGS sequence"/>
</dbReference>
<dbReference type="OrthoDB" id="2736611at2759"/>
<gene>
    <name evidence="2" type="ORF">BJ212DRAFT_1489695</name>
</gene>
<dbReference type="EMBL" id="JABBWG010000312">
    <property type="protein sequence ID" value="KAG1795565.1"/>
    <property type="molecule type" value="Genomic_DNA"/>
</dbReference>
<dbReference type="Pfam" id="PF26608">
    <property type="entry name" value="DUF8190"/>
    <property type="match status" value="1"/>
</dbReference>
<dbReference type="RefSeq" id="XP_041185246.1">
    <property type="nucleotide sequence ID" value="XM_041341431.1"/>
</dbReference>
<protein>
    <recommendedName>
        <fullName evidence="1">DUF8190 domain-containing protein</fullName>
    </recommendedName>
</protein>
<evidence type="ECO:0000313" key="3">
    <source>
        <dbReference type="Proteomes" id="UP000807769"/>
    </source>
</evidence>
<dbReference type="GeneID" id="64635447"/>
<sequence length="1024" mass="116584">MDVNVPHHGLSRNDDPQVAEHRNVDADEQPNNIPFDVSELPQQLAAGDGHRQDEVHVALYQQQVEANQDYMTKFNTSRPRGITLSKLRAMYRNRDSLGAMGLLSGRHRLIIDDDHIVPRDGPNVVPRVGPHYIDHTLYVGSRQGLDAGLPKILADHNWQVILDLTNVHRLWPDSNVAGLPFNPMGRMVYIGTRLQEQLWVALVPRTFFEPNHPDNARATHPTLNEPTTALSQSHSLMFIMFIAYALGRMRLQDIHCSTPYPVPLTRAAVKRSTDILGRDGENHRRIILRLEDFRRLHDMFDTGWNDWVDLAPLQWKEDNFLVNNAPVGVTIRYGQNQPLINNRALDVERQNWDNDRNYSYIRQFTFSLATHMSYLDVREWRDVHNHQRHEDDILYDKSNNDPTRAEVNLEDLPLLDEEGFEVNVYNEEGFRVPRRAPVQFSACGALLNLHSVHELFRSEDDAHGNAHNRAPFDIYPLACTKTLGNIQSRSIISNFLPHLTRIDNSLRPPLIDGDEDGEDIDVRVHGASVLHGINCQVYNELSHRVRNEAKFHPVQLGMISAALSGTAAKGIASRRRWTQRLDQCNDSLPHERFNEKVSGNNQPQALRFENTYTLDVYRMRDACRNGSAIYDQVITPLLKAWSHPTVLLPIRDTIVVFKPDRIPSLFAWATFPLTALLEKIWDAHKHTLVEGAVIDPCLIEFTSMVERALNFSHTGNARVLCRRLMDRAWISLGIIHDGLPSVSDTFVANGSLATGNLVIRQESWPVDQDTRRPLTSSRRTQELTYGKDHYEAYEARFTIRHAINHLPARIYPQICNHSMRVACYAAQIGFMVYFDDVKRLVQDGVLQEIQPALDGNDRHARRTANDRHTALSRWLDEEYPLSYSSHILAYLLRAIINTNDGNRKLELTKSHLGSKPLSFFVDTIVKQCSTNPTPRRQPPFITGGHFLAVMRVAIDEMKQCASRDSVTGKDIDLFVSEAISHAVAALLPPSSRMTYGLTSELPLLRDLLLQPLSSQGESHFKSLP</sequence>
<proteinExistence type="predicted"/>
<accession>A0A9P7ATM6</accession>
<name>A0A9P7ATM6_9AGAM</name>
<dbReference type="InterPro" id="IPR058503">
    <property type="entry name" value="DUF8190"/>
</dbReference>
<feature type="domain" description="DUF8190" evidence="1">
    <location>
        <begin position="158"/>
        <end position="273"/>
    </location>
</feature>
<comment type="caution">
    <text evidence="2">The sequence shown here is derived from an EMBL/GenBank/DDBJ whole genome shotgun (WGS) entry which is preliminary data.</text>
</comment>
<dbReference type="AlphaFoldDB" id="A0A9P7ATM6"/>
<evidence type="ECO:0000259" key="1">
    <source>
        <dbReference type="Pfam" id="PF26608"/>
    </source>
</evidence>
<evidence type="ECO:0000313" key="2">
    <source>
        <dbReference type="EMBL" id="KAG1795565.1"/>
    </source>
</evidence>
<keyword evidence="3" id="KW-1185">Reference proteome</keyword>
<organism evidence="2 3">
    <name type="scientific">Suillus subaureus</name>
    <dbReference type="NCBI Taxonomy" id="48587"/>
    <lineage>
        <taxon>Eukaryota</taxon>
        <taxon>Fungi</taxon>
        <taxon>Dikarya</taxon>
        <taxon>Basidiomycota</taxon>
        <taxon>Agaricomycotina</taxon>
        <taxon>Agaricomycetes</taxon>
        <taxon>Agaricomycetidae</taxon>
        <taxon>Boletales</taxon>
        <taxon>Suillineae</taxon>
        <taxon>Suillaceae</taxon>
        <taxon>Suillus</taxon>
    </lineage>
</organism>
<reference evidence="2" key="1">
    <citation type="journal article" date="2020" name="New Phytol.">
        <title>Comparative genomics reveals dynamic genome evolution in host specialist ectomycorrhizal fungi.</title>
        <authorList>
            <person name="Lofgren L.A."/>
            <person name="Nguyen N.H."/>
            <person name="Vilgalys R."/>
            <person name="Ruytinx J."/>
            <person name="Liao H.L."/>
            <person name="Branco S."/>
            <person name="Kuo A."/>
            <person name="LaButti K."/>
            <person name="Lipzen A."/>
            <person name="Andreopoulos W."/>
            <person name="Pangilinan J."/>
            <person name="Riley R."/>
            <person name="Hundley H."/>
            <person name="Na H."/>
            <person name="Barry K."/>
            <person name="Grigoriev I.V."/>
            <person name="Stajich J.E."/>
            <person name="Kennedy P.G."/>
        </authorList>
    </citation>
    <scope>NUCLEOTIDE SEQUENCE</scope>
    <source>
        <strain evidence="2">MN1</strain>
    </source>
</reference>